<comment type="caution">
    <text evidence="1">The sequence shown here is derived from an EMBL/GenBank/DDBJ whole genome shotgun (WGS) entry which is preliminary data.</text>
</comment>
<reference evidence="1 2" key="1">
    <citation type="submission" date="2015-01" db="EMBL/GenBank/DDBJ databases">
        <title>Evolution of Trichinella species and genotypes.</title>
        <authorList>
            <person name="Korhonen P.K."/>
            <person name="Edoardo P."/>
            <person name="Giuseppe L.R."/>
            <person name="Gasser R.B."/>
        </authorList>
    </citation>
    <scope>NUCLEOTIDE SEQUENCE [LARGE SCALE GENOMIC DNA]</scope>
    <source>
        <strain evidence="1">ISS588</strain>
    </source>
</reference>
<feature type="non-terminal residue" evidence="1">
    <location>
        <position position="86"/>
    </location>
</feature>
<dbReference type="AlphaFoldDB" id="A0A0V1IBP3"/>
<evidence type="ECO:0000313" key="2">
    <source>
        <dbReference type="Proteomes" id="UP000054805"/>
    </source>
</evidence>
<evidence type="ECO:0000313" key="1">
    <source>
        <dbReference type="EMBL" id="KRZ20241.1"/>
    </source>
</evidence>
<accession>A0A0V1IBP3</accession>
<dbReference type="Proteomes" id="UP000054805">
    <property type="component" value="Unassembled WGS sequence"/>
</dbReference>
<proteinExistence type="predicted"/>
<keyword evidence="2" id="KW-1185">Reference proteome</keyword>
<protein>
    <submittedName>
        <fullName evidence="1">Uncharacterized protein</fullName>
    </submittedName>
</protein>
<sequence length="86" mass="9471">MKCSSGEEITVSKTGASCLVKIKNHIVVFMANFDIRCFTLDSVINYGTISKYVSNLLKPNLNFCTFVNFQSIVTNSQFQFGSSVGS</sequence>
<organism evidence="1 2">
    <name type="scientific">Trichinella pseudospiralis</name>
    <name type="common">Parasitic roundworm</name>
    <dbReference type="NCBI Taxonomy" id="6337"/>
    <lineage>
        <taxon>Eukaryota</taxon>
        <taxon>Metazoa</taxon>
        <taxon>Ecdysozoa</taxon>
        <taxon>Nematoda</taxon>
        <taxon>Enoplea</taxon>
        <taxon>Dorylaimia</taxon>
        <taxon>Trichinellida</taxon>
        <taxon>Trichinellidae</taxon>
        <taxon>Trichinella</taxon>
    </lineage>
</organism>
<name>A0A0V1IBP3_TRIPS</name>
<gene>
    <name evidence="1" type="ORF">T4B_11489</name>
</gene>
<dbReference type="EMBL" id="JYDS01000246">
    <property type="protein sequence ID" value="KRZ20241.1"/>
    <property type="molecule type" value="Genomic_DNA"/>
</dbReference>